<reference evidence="1 2" key="1">
    <citation type="journal article" date="2019" name="ISME J.">
        <title>Deianiraea, an extracellular bacterium associated with the ciliate Paramecium, suggests an alternative scenario for the evolution of Rickettsiales.</title>
        <authorList>
            <person name="Castelli M."/>
            <person name="Sabaneyeva E."/>
            <person name="Lanzoni O."/>
            <person name="Lebedeva N."/>
            <person name="Floriano A.M."/>
            <person name="Gaiarsa S."/>
            <person name="Benken K."/>
            <person name="Modeo L."/>
            <person name="Bandi C."/>
            <person name="Potekhin A."/>
            <person name="Sassera D."/>
            <person name="Petroni G."/>
        </authorList>
    </citation>
    <scope>NUCLEOTIDE SEQUENCE [LARGE SCALE GENOMIC DNA]</scope>
    <source>
        <strain evidence="1">CyL4-1</strain>
    </source>
</reference>
<dbReference type="AlphaFoldDB" id="A0A5B8XHA4"/>
<proteinExistence type="predicted"/>
<protein>
    <submittedName>
        <fullName evidence="1">Phage head-tail joining protein</fullName>
    </submittedName>
</protein>
<dbReference type="Proteomes" id="UP000321934">
    <property type="component" value="Chromosome"/>
</dbReference>
<dbReference type="InterPro" id="IPR038666">
    <property type="entry name" value="SSP1_head-tail_sf"/>
</dbReference>
<dbReference type="Gene3D" id="2.40.10.270">
    <property type="entry name" value="Bacteriophage SPP1 head-tail adaptor protein"/>
    <property type="match status" value="1"/>
</dbReference>
<name>A0A5B8XHA4_9RICK</name>
<dbReference type="Pfam" id="PF05521">
    <property type="entry name" value="Phage_HCP"/>
    <property type="match status" value="1"/>
</dbReference>
<evidence type="ECO:0000313" key="2">
    <source>
        <dbReference type="Proteomes" id="UP000321934"/>
    </source>
</evidence>
<dbReference type="RefSeq" id="WP_146820760.1">
    <property type="nucleotide sequence ID" value="NZ_CP029077.1"/>
</dbReference>
<dbReference type="OrthoDB" id="7570189at2"/>
<dbReference type="NCBIfam" id="TIGR01563">
    <property type="entry name" value="gp16_SPP1"/>
    <property type="match status" value="1"/>
</dbReference>
<dbReference type="EMBL" id="CP029077">
    <property type="protein sequence ID" value="QED23491.1"/>
    <property type="molecule type" value="Genomic_DNA"/>
</dbReference>
<keyword evidence="2" id="KW-1185">Reference proteome</keyword>
<accession>A0A5B8XHA4</accession>
<gene>
    <name evidence="1" type="ORF">Deia_00700</name>
</gene>
<organism evidence="1 2">
    <name type="scientific">Candidatus Deianiraea vastatrix</name>
    <dbReference type="NCBI Taxonomy" id="2163644"/>
    <lineage>
        <taxon>Bacteria</taxon>
        <taxon>Pseudomonadati</taxon>
        <taxon>Pseudomonadota</taxon>
        <taxon>Alphaproteobacteria</taxon>
        <taxon>Rickettsiales</taxon>
        <taxon>Candidatus Deianiraeaceae</taxon>
        <taxon>Candidatus Deianiraea</taxon>
    </lineage>
</organism>
<dbReference type="InterPro" id="IPR008767">
    <property type="entry name" value="Phage_SPP1_head-tail_adaptor"/>
</dbReference>
<sequence>MKNNLTSSLKSKIIIQKQELVYDESGGFTENWTTLKEVFASVEYQNFSEFVILGKKTLEKNYKITIRYDENISILNRILFQNDTMTIKSINSESNKYTEIFCSVIL</sequence>
<evidence type="ECO:0000313" key="1">
    <source>
        <dbReference type="EMBL" id="QED23491.1"/>
    </source>
</evidence>